<keyword evidence="2" id="KW-0238">DNA-binding</keyword>
<dbReference type="Gene3D" id="1.10.10.10">
    <property type="entry name" value="Winged helix-like DNA-binding domain superfamily/Winged helix DNA-binding domain"/>
    <property type="match status" value="1"/>
</dbReference>
<protein>
    <recommendedName>
        <fullName evidence="8">RpiR family transcriptional regulator</fullName>
    </recommendedName>
</protein>
<gene>
    <name evidence="6" type="ORF">ATC03_16905</name>
</gene>
<dbReference type="KEGG" id="agy:ATC03_16905"/>
<dbReference type="OrthoDB" id="370421at2"/>
<dbReference type="GO" id="GO:0097367">
    <property type="term" value="F:carbohydrate derivative binding"/>
    <property type="evidence" value="ECO:0007669"/>
    <property type="project" value="InterPro"/>
</dbReference>
<feature type="domain" description="SIS" evidence="5">
    <location>
        <begin position="132"/>
        <end position="274"/>
    </location>
</feature>
<evidence type="ECO:0000259" key="5">
    <source>
        <dbReference type="PROSITE" id="PS51464"/>
    </source>
</evidence>
<dbReference type="CDD" id="cd05013">
    <property type="entry name" value="SIS_RpiR"/>
    <property type="match status" value="1"/>
</dbReference>
<dbReference type="PANTHER" id="PTHR30514">
    <property type="entry name" value="GLUCOKINASE"/>
    <property type="match status" value="1"/>
</dbReference>
<dbReference type="InterPro" id="IPR035472">
    <property type="entry name" value="RpiR-like_SIS"/>
</dbReference>
<dbReference type="Pfam" id="PF01418">
    <property type="entry name" value="HTH_6"/>
    <property type="match status" value="1"/>
</dbReference>
<dbReference type="InterPro" id="IPR009057">
    <property type="entry name" value="Homeodomain-like_sf"/>
</dbReference>
<dbReference type="GO" id="GO:0003677">
    <property type="term" value="F:DNA binding"/>
    <property type="evidence" value="ECO:0007669"/>
    <property type="project" value="UniProtKB-KW"/>
</dbReference>
<dbReference type="PROSITE" id="PS51464">
    <property type="entry name" value="SIS"/>
    <property type="match status" value="1"/>
</dbReference>
<dbReference type="InterPro" id="IPR001347">
    <property type="entry name" value="SIS_dom"/>
</dbReference>
<reference evidence="7" key="2">
    <citation type="submission" date="2016-01" db="EMBL/GenBank/DDBJ databases">
        <title>Complete genome sequence of Agromyces aureus AR33T and comparison with related organisms.</title>
        <authorList>
            <person name="Corretto E."/>
            <person name="Antonielli L."/>
            <person name="Sessitsch A."/>
            <person name="Brader G."/>
        </authorList>
    </citation>
    <scope>NUCLEOTIDE SEQUENCE [LARGE SCALE GENOMIC DNA]</scope>
    <source>
        <strain evidence="7">AR33</strain>
    </source>
</reference>
<dbReference type="PROSITE" id="PS51071">
    <property type="entry name" value="HTH_RPIR"/>
    <property type="match status" value="1"/>
</dbReference>
<dbReference type="SUPFAM" id="SSF46689">
    <property type="entry name" value="Homeodomain-like"/>
    <property type="match status" value="1"/>
</dbReference>
<accession>A0A191WIY9</accession>
<dbReference type="RefSeq" id="WP_067879669.1">
    <property type="nucleotide sequence ID" value="NZ_CP013979.1"/>
</dbReference>
<dbReference type="InterPro" id="IPR000281">
    <property type="entry name" value="HTH_RpiR"/>
</dbReference>
<evidence type="ECO:0000256" key="2">
    <source>
        <dbReference type="ARBA" id="ARBA00023125"/>
    </source>
</evidence>
<evidence type="ECO:0008006" key="8">
    <source>
        <dbReference type="Google" id="ProtNLM"/>
    </source>
</evidence>
<dbReference type="PANTHER" id="PTHR30514:SF1">
    <property type="entry name" value="HTH-TYPE TRANSCRIPTIONAL REGULATOR HEXR-RELATED"/>
    <property type="match status" value="1"/>
</dbReference>
<dbReference type="SUPFAM" id="SSF53697">
    <property type="entry name" value="SIS domain"/>
    <property type="match status" value="1"/>
</dbReference>
<dbReference type="GO" id="GO:0003700">
    <property type="term" value="F:DNA-binding transcription factor activity"/>
    <property type="evidence" value="ECO:0007669"/>
    <property type="project" value="InterPro"/>
</dbReference>
<feature type="domain" description="HTH rpiR-type" evidence="4">
    <location>
        <begin position="7"/>
        <end position="83"/>
    </location>
</feature>
<organism evidence="6 7">
    <name type="scientific">Agromyces aureus</name>
    <dbReference type="NCBI Taxonomy" id="453304"/>
    <lineage>
        <taxon>Bacteria</taxon>
        <taxon>Bacillati</taxon>
        <taxon>Actinomycetota</taxon>
        <taxon>Actinomycetes</taxon>
        <taxon>Micrococcales</taxon>
        <taxon>Microbacteriaceae</taxon>
        <taxon>Agromyces</taxon>
    </lineage>
</organism>
<proteinExistence type="predicted"/>
<evidence type="ECO:0000256" key="1">
    <source>
        <dbReference type="ARBA" id="ARBA00023015"/>
    </source>
</evidence>
<name>A0A191WIY9_9MICO</name>
<keyword evidence="1" id="KW-0805">Transcription regulation</keyword>
<reference evidence="6 7" key="1">
    <citation type="journal article" date="2016" name="Int. J. Syst. Evol. Microbiol.">
        <title>Agromyces aureus sp. nov., isolated from the rhizosphere of Salix caprea L. grown in a heavy-metal-contaminated soil.</title>
        <authorList>
            <person name="Corretto E."/>
            <person name="Antonielli L."/>
            <person name="Sessitsch A."/>
            <person name="Compant S."/>
            <person name="Gorfer M."/>
            <person name="Kuffner M."/>
            <person name="Brader G."/>
        </authorList>
    </citation>
    <scope>NUCLEOTIDE SEQUENCE [LARGE SCALE GENOMIC DNA]</scope>
    <source>
        <strain evidence="6 7">AR33</strain>
    </source>
</reference>
<dbReference type="InterPro" id="IPR036388">
    <property type="entry name" value="WH-like_DNA-bd_sf"/>
</dbReference>
<dbReference type="InterPro" id="IPR047640">
    <property type="entry name" value="RpiR-like"/>
</dbReference>
<dbReference type="Gene3D" id="3.40.50.10490">
    <property type="entry name" value="Glucose-6-phosphate isomerase like protein, domain 1"/>
    <property type="match status" value="1"/>
</dbReference>
<dbReference type="GO" id="GO:1901135">
    <property type="term" value="P:carbohydrate derivative metabolic process"/>
    <property type="evidence" value="ECO:0007669"/>
    <property type="project" value="InterPro"/>
</dbReference>
<sequence length="299" mass="31874">MSDETQISPLEVLRSALPKLTGAKLRVAEIILRDPRAVGQSSITWLAAEATTSPATITRLASSLGFPGFPALRAAIAQENGRGAQAGWEQDIGSAILPDDPAEKVLSTLAGNQFNAARNAMASVDLEALEALADRIVAAKRVHLFGEWGDAPVAYELYLRLFRIGVPIWFHEGAYFSQVGASLLQRGDLAIVMSRSGESPIAEEFVDMASAHSATTALITGDPSSVLTGKVDLVVATGTVTVGRISWTDYFAGRSSDTLVCATLWALVAQRMPDVIYGRLEADAMTGSPPPQRRRPADR</sequence>
<keyword evidence="3" id="KW-0804">Transcription</keyword>
<evidence type="ECO:0000313" key="6">
    <source>
        <dbReference type="EMBL" id="ANJ28139.1"/>
    </source>
</evidence>
<evidence type="ECO:0000256" key="3">
    <source>
        <dbReference type="ARBA" id="ARBA00023163"/>
    </source>
</evidence>
<evidence type="ECO:0000313" key="7">
    <source>
        <dbReference type="Proteomes" id="UP000078437"/>
    </source>
</evidence>
<dbReference type="EMBL" id="CP013979">
    <property type="protein sequence ID" value="ANJ28139.1"/>
    <property type="molecule type" value="Genomic_DNA"/>
</dbReference>
<dbReference type="STRING" id="453304.ATC03_16905"/>
<evidence type="ECO:0000259" key="4">
    <source>
        <dbReference type="PROSITE" id="PS51071"/>
    </source>
</evidence>
<dbReference type="Proteomes" id="UP000078437">
    <property type="component" value="Chromosome"/>
</dbReference>
<dbReference type="InterPro" id="IPR046348">
    <property type="entry name" value="SIS_dom_sf"/>
</dbReference>
<keyword evidence="7" id="KW-1185">Reference proteome</keyword>
<dbReference type="AlphaFoldDB" id="A0A191WIY9"/>